<name>A0A251ULJ7_HELAN</name>
<reference evidence="7" key="3">
    <citation type="submission" date="2020-06" db="EMBL/GenBank/DDBJ databases">
        <title>Helianthus annuus Genome sequencing and assembly Release 2.</title>
        <authorList>
            <person name="Gouzy J."/>
            <person name="Langlade N."/>
            <person name="Munos S."/>
        </authorList>
    </citation>
    <scope>NUCLEOTIDE SEQUENCE</scope>
    <source>
        <tissue evidence="7">Leaves</tissue>
    </source>
</reference>
<accession>A0A251ULJ7</accession>
<evidence type="ECO:0000256" key="6">
    <source>
        <dbReference type="RuleBase" id="RU367044"/>
    </source>
</evidence>
<feature type="signal peptide" evidence="6">
    <location>
        <begin position="1"/>
        <end position="29"/>
    </location>
</feature>
<dbReference type="GO" id="GO:0005576">
    <property type="term" value="C:extracellular region"/>
    <property type="evidence" value="ECO:0007669"/>
    <property type="project" value="UniProtKB-SubCell"/>
</dbReference>
<gene>
    <name evidence="8" type="ORF">HannXRQ_Chr06g0184631</name>
    <name evidence="7" type="ORF">HanXRQr2_Chr06g0275181</name>
</gene>
<dbReference type="Proteomes" id="UP000215914">
    <property type="component" value="Chromosome 6"/>
</dbReference>
<dbReference type="EMBL" id="MNCJ02000321">
    <property type="protein sequence ID" value="KAF5803753.1"/>
    <property type="molecule type" value="Genomic_DNA"/>
</dbReference>
<dbReference type="PANTHER" id="PTHR31232:SF172">
    <property type="entry name" value="S-PROTEIN HOMOLOG"/>
    <property type="match status" value="1"/>
</dbReference>
<proteinExistence type="inferred from homology"/>
<comment type="subcellular location">
    <subcellularLocation>
        <location evidence="1 6">Secreted</location>
    </subcellularLocation>
</comment>
<dbReference type="AlphaFoldDB" id="A0A251ULJ7"/>
<feature type="chain" id="PRO_5025096941" description="S-protein homolog" evidence="6">
    <location>
        <begin position="30"/>
        <end position="151"/>
    </location>
</feature>
<evidence type="ECO:0000313" key="9">
    <source>
        <dbReference type="Proteomes" id="UP000215914"/>
    </source>
</evidence>
<organism evidence="8 9">
    <name type="scientific">Helianthus annuus</name>
    <name type="common">Common sunflower</name>
    <dbReference type="NCBI Taxonomy" id="4232"/>
    <lineage>
        <taxon>Eukaryota</taxon>
        <taxon>Viridiplantae</taxon>
        <taxon>Streptophyta</taxon>
        <taxon>Embryophyta</taxon>
        <taxon>Tracheophyta</taxon>
        <taxon>Spermatophyta</taxon>
        <taxon>Magnoliopsida</taxon>
        <taxon>eudicotyledons</taxon>
        <taxon>Gunneridae</taxon>
        <taxon>Pentapetalae</taxon>
        <taxon>asterids</taxon>
        <taxon>campanulids</taxon>
        <taxon>Asterales</taxon>
        <taxon>Asteraceae</taxon>
        <taxon>Asteroideae</taxon>
        <taxon>Heliantheae alliance</taxon>
        <taxon>Heliantheae</taxon>
        <taxon>Helianthus</taxon>
    </lineage>
</organism>
<dbReference type="OMA" id="WVITIND"/>
<evidence type="ECO:0000313" key="8">
    <source>
        <dbReference type="EMBL" id="OTG23632.1"/>
    </source>
</evidence>
<keyword evidence="9" id="KW-1185">Reference proteome</keyword>
<protein>
    <recommendedName>
        <fullName evidence="6">S-protein homolog</fullName>
    </recommendedName>
</protein>
<evidence type="ECO:0000256" key="4">
    <source>
        <dbReference type="ARBA" id="ARBA00022525"/>
    </source>
</evidence>
<dbReference type="InterPro" id="IPR010264">
    <property type="entry name" value="Self-incomp_S1"/>
</dbReference>
<evidence type="ECO:0000313" key="7">
    <source>
        <dbReference type="EMBL" id="KAF5803753.1"/>
    </source>
</evidence>
<evidence type="ECO:0000256" key="5">
    <source>
        <dbReference type="ARBA" id="ARBA00022729"/>
    </source>
</evidence>
<keyword evidence="4 6" id="KW-0964">Secreted</keyword>
<dbReference type="EMBL" id="CM007895">
    <property type="protein sequence ID" value="OTG23632.1"/>
    <property type="molecule type" value="Genomic_DNA"/>
</dbReference>
<reference evidence="7 9" key="1">
    <citation type="journal article" date="2017" name="Nature">
        <title>The sunflower genome provides insights into oil metabolism, flowering and Asterid evolution.</title>
        <authorList>
            <person name="Badouin H."/>
            <person name="Gouzy J."/>
            <person name="Grassa C.J."/>
            <person name="Murat F."/>
            <person name="Staton S.E."/>
            <person name="Cottret L."/>
            <person name="Lelandais-Briere C."/>
            <person name="Owens G.L."/>
            <person name="Carrere S."/>
            <person name="Mayjonade B."/>
            <person name="Legrand L."/>
            <person name="Gill N."/>
            <person name="Kane N.C."/>
            <person name="Bowers J.E."/>
            <person name="Hubner S."/>
            <person name="Bellec A."/>
            <person name="Berard A."/>
            <person name="Berges H."/>
            <person name="Blanchet N."/>
            <person name="Boniface M.C."/>
            <person name="Brunel D."/>
            <person name="Catrice O."/>
            <person name="Chaidir N."/>
            <person name="Claudel C."/>
            <person name="Donnadieu C."/>
            <person name="Faraut T."/>
            <person name="Fievet G."/>
            <person name="Helmstetter N."/>
            <person name="King M."/>
            <person name="Knapp S.J."/>
            <person name="Lai Z."/>
            <person name="Le Paslier M.C."/>
            <person name="Lippi Y."/>
            <person name="Lorenzon L."/>
            <person name="Mandel J.R."/>
            <person name="Marage G."/>
            <person name="Marchand G."/>
            <person name="Marquand E."/>
            <person name="Bret-Mestries E."/>
            <person name="Morien E."/>
            <person name="Nambeesan S."/>
            <person name="Nguyen T."/>
            <person name="Pegot-Espagnet P."/>
            <person name="Pouilly N."/>
            <person name="Raftis F."/>
            <person name="Sallet E."/>
            <person name="Schiex T."/>
            <person name="Thomas J."/>
            <person name="Vandecasteele C."/>
            <person name="Vares D."/>
            <person name="Vear F."/>
            <person name="Vautrin S."/>
            <person name="Crespi M."/>
            <person name="Mangin B."/>
            <person name="Burke J.M."/>
            <person name="Salse J."/>
            <person name="Munos S."/>
            <person name="Vincourt P."/>
            <person name="Rieseberg L.H."/>
            <person name="Langlade N.B."/>
        </authorList>
    </citation>
    <scope>NUCLEOTIDE SEQUENCE [LARGE SCALE GENOMIC DNA]</scope>
    <source>
        <strain evidence="9">cv. SF193</strain>
        <tissue evidence="7">Leaves</tissue>
    </source>
</reference>
<dbReference type="PANTHER" id="PTHR31232">
    <property type="match status" value="1"/>
</dbReference>
<comment type="similarity">
    <text evidence="2 6">Belongs to the plant self-incompatibility (S1) protein family.</text>
</comment>
<keyword evidence="3 6" id="KW-0713">Self-incompatibility</keyword>
<evidence type="ECO:0000256" key="2">
    <source>
        <dbReference type="ARBA" id="ARBA00005581"/>
    </source>
</evidence>
<dbReference type="GO" id="GO:0060320">
    <property type="term" value="P:rejection of self pollen"/>
    <property type="evidence" value="ECO:0007669"/>
    <property type="project" value="UniProtKB-KW"/>
</dbReference>
<dbReference type="InParanoid" id="A0A251ULJ7"/>
<reference evidence="8" key="2">
    <citation type="submission" date="2017-02" db="EMBL/GenBank/DDBJ databases">
        <title>Sunflower complete genome.</title>
        <authorList>
            <person name="Langlade N."/>
            <person name="Munos S."/>
        </authorList>
    </citation>
    <scope>NUCLEOTIDE SEQUENCE [LARGE SCALE GENOMIC DNA]</scope>
    <source>
        <tissue evidence="8">Leaves</tissue>
    </source>
</reference>
<keyword evidence="5 6" id="KW-0732">Signal</keyword>
<evidence type="ECO:0000256" key="1">
    <source>
        <dbReference type="ARBA" id="ARBA00004613"/>
    </source>
</evidence>
<dbReference type="Gramene" id="mRNA:HanXRQr2_Chr06g0275181">
    <property type="protein sequence ID" value="CDS:HanXRQr2_Chr06g0275181.1"/>
    <property type="gene ID" value="HanXRQr2_Chr06g0275181"/>
</dbReference>
<sequence length="151" mass="17575">MGIFFTKKLCYHLIILSCFACFCITPSNSLKCFGTFKWVITINDGIPNSTIDFHVKSRDDDLGSHSITYDNNYAFEFCENFVQNTVFWADFYYGKKFVHFNVFDSKVVKVVGGSIFKENPVFWLLKDDGYYLSKKALSYNDSAWIHRGKWS</sequence>
<dbReference type="Pfam" id="PF05938">
    <property type="entry name" value="Self-incomp_S1"/>
    <property type="match status" value="1"/>
</dbReference>
<evidence type="ECO:0000256" key="3">
    <source>
        <dbReference type="ARBA" id="ARBA00022471"/>
    </source>
</evidence>